<dbReference type="GO" id="GO:0005886">
    <property type="term" value="C:plasma membrane"/>
    <property type="evidence" value="ECO:0007669"/>
    <property type="project" value="UniProtKB-SubCell"/>
</dbReference>
<keyword evidence="7" id="KW-0283">Flagellar rotation</keyword>
<comment type="similarity">
    <text evidence="3">Belongs to the FliM family.</text>
</comment>
<comment type="caution">
    <text evidence="12">The sequence shown here is derived from an EMBL/GenBank/DDBJ whole genome shotgun (WGS) entry which is preliminary data.</text>
</comment>
<dbReference type="PANTHER" id="PTHR30034">
    <property type="entry name" value="FLAGELLAR MOTOR SWITCH PROTEIN FLIM"/>
    <property type="match status" value="1"/>
</dbReference>
<evidence type="ECO:0000256" key="2">
    <source>
        <dbReference type="ARBA" id="ARBA00004202"/>
    </source>
</evidence>
<evidence type="ECO:0000256" key="9">
    <source>
        <dbReference type="ARBA" id="ARBA00023143"/>
    </source>
</evidence>
<reference evidence="12" key="1">
    <citation type="submission" date="2021-03" db="EMBL/GenBank/DDBJ databases">
        <title>Actinotalea soli sp. nov., isolated from soil.</title>
        <authorList>
            <person name="Ping W."/>
            <person name="Zhang J."/>
        </authorList>
    </citation>
    <scope>NUCLEOTIDE SEQUENCE</scope>
    <source>
        <strain evidence="12">BY-33</strain>
    </source>
</reference>
<dbReference type="EMBL" id="JAGEMK010000002">
    <property type="protein sequence ID" value="MBO1751271.1"/>
    <property type="molecule type" value="Genomic_DNA"/>
</dbReference>
<dbReference type="GO" id="GO:0009425">
    <property type="term" value="C:bacterial-type flagellum basal body"/>
    <property type="evidence" value="ECO:0007669"/>
    <property type="project" value="UniProtKB-SubCell"/>
</dbReference>
<keyword evidence="13" id="KW-1185">Reference proteome</keyword>
<evidence type="ECO:0000256" key="6">
    <source>
        <dbReference type="ARBA" id="ARBA00022500"/>
    </source>
</evidence>
<dbReference type="Pfam" id="PF02154">
    <property type="entry name" value="FliM"/>
    <property type="match status" value="1"/>
</dbReference>
<feature type="compositionally biased region" description="Basic residues" evidence="10">
    <location>
        <begin position="1"/>
        <end position="11"/>
    </location>
</feature>
<dbReference type="PIRSF" id="PIRSF002888">
    <property type="entry name" value="FliM"/>
    <property type="match status" value="1"/>
</dbReference>
<dbReference type="Gene3D" id="3.40.1550.10">
    <property type="entry name" value="CheC-like"/>
    <property type="match status" value="1"/>
</dbReference>
<keyword evidence="12" id="KW-0966">Cell projection</keyword>
<evidence type="ECO:0000256" key="5">
    <source>
        <dbReference type="ARBA" id="ARBA00022475"/>
    </source>
</evidence>
<dbReference type="InterPro" id="IPR001689">
    <property type="entry name" value="Flag_FliM"/>
</dbReference>
<protein>
    <recommendedName>
        <fullName evidence="4">Flagellar motor switch protein FliM</fullName>
    </recommendedName>
</protein>
<dbReference type="Pfam" id="PF01052">
    <property type="entry name" value="FliMN_C"/>
    <property type="match status" value="1"/>
</dbReference>
<evidence type="ECO:0000256" key="7">
    <source>
        <dbReference type="ARBA" id="ARBA00022779"/>
    </source>
</evidence>
<proteinExistence type="inferred from homology"/>
<dbReference type="GO" id="GO:0071978">
    <property type="term" value="P:bacterial-type flagellum-dependent swarming motility"/>
    <property type="evidence" value="ECO:0007669"/>
    <property type="project" value="TreeGrafter"/>
</dbReference>
<dbReference type="Proteomes" id="UP000664209">
    <property type="component" value="Unassembled WGS sequence"/>
</dbReference>
<keyword evidence="12" id="KW-0969">Cilium</keyword>
<dbReference type="GO" id="GO:0050918">
    <property type="term" value="P:positive chemotaxis"/>
    <property type="evidence" value="ECO:0007669"/>
    <property type="project" value="TreeGrafter"/>
</dbReference>
<accession>A0A939RVM2</accession>
<evidence type="ECO:0000313" key="13">
    <source>
        <dbReference type="Proteomes" id="UP000664209"/>
    </source>
</evidence>
<keyword evidence="6" id="KW-0145">Chemotaxis</keyword>
<dbReference type="InterPro" id="IPR001543">
    <property type="entry name" value="FliN-like_C"/>
</dbReference>
<evidence type="ECO:0000256" key="4">
    <source>
        <dbReference type="ARBA" id="ARBA00021898"/>
    </source>
</evidence>
<keyword evidence="8" id="KW-0472">Membrane</keyword>
<dbReference type="SUPFAM" id="SSF103039">
    <property type="entry name" value="CheC-like"/>
    <property type="match status" value="1"/>
</dbReference>
<dbReference type="GO" id="GO:0003774">
    <property type="term" value="F:cytoskeletal motor activity"/>
    <property type="evidence" value="ECO:0007669"/>
    <property type="project" value="InterPro"/>
</dbReference>
<evidence type="ECO:0000256" key="10">
    <source>
        <dbReference type="SAM" id="MobiDB-lite"/>
    </source>
</evidence>
<comment type="subcellular location">
    <subcellularLocation>
        <location evidence="1">Bacterial flagellum basal body</location>
    </subcellularLocation>
    <subcellularLocation>
        <location evidence="2">Cell membrane</location>
        <topology evidence="2">Peripheral membrane protein</topology>
    </subcellularLocation>
</comment>
<evidence type="ECO:0000313" key="12">
    <source>
        <dbReference type="EMBL" id="MBO1751271.1"/>
    </source>
</evidence>
<organism evidence="12 13">
    <name type="scientific">Actinotalea soli</name>
    <dbReference type="NCBI Taxonomy" id="2819234"/>
    <lineage>
        <taxon>Bacteria</taxon>
        <taxon>Bacillati</taxon>
        <taxon>Actinomycetota</taxon>
        <taxon>Actinomycetes</taxon>
        <taxon>Micrococcales</taxon>
        <taxon>Cellulomonadaceae</taxon>
        <taxon>Actinotalea</taxon>
    </lineage>
</organism>
<dbReference type="AlphaFoldDB" id="A0A939RVM2"/>
<dbReference type="Gene3D" id="2.30.330.10">
    <property type="entry name" value="SpoA-like"/>
    <property type="match status" value="1"/>
</dbReference>
<dbReference type="InterPro" id="IPR036429">
    <property type="entry name" value="SpoA-like_sf"/>
</dbReference>
<feature type="domain" description="Flagellar motor switch protein FliN-like C-terminal" evidence="11">
    <location>
        <begin position="290"/>
        <end position="356"/>
    </location>
</feature>
<feature type="region of interest" description="Disordered" evidence="10">
    <location>
        <begin position="1"/>
        <end position="74"/>
    </location>
</feature>
<dbReference type="PANTHER" id="PTHR30034:SF6">
    <property type="entry name" value="YOP PROTEINS TRANSLOCATION PROTEIN Q"/>
    <property type="match status" value="1"/>
</dbReference>
<evidence type="ECO:0000256" key="8">
    <source>
        <dbReference type="ARBA" id="ARBA00023136"/>
    </source>
</evidence>
<dbReference type="SUPFAM" id="SSF101801">
    <property type="entry name" value="Surface presentation of antigens (SPOA)"/>
    <property type="match status" value="1"/>
</dbReference>
<sequence>MPVRSRRHGGRHLAAGPSDPRSTSGRTRSHPGWFSYFLRGSPHHPGARADEHPVTVQDTTAPPARRKRSAEPEAYDFRRPMTLAREHGRVLEMAFETYARQWGTQLTSRLRVVANVNLLTVEMRSYDEYVRSLPDMTTMVLCDVDQGRATAVLQLPLDSTMLWIDYLLGGPGIATQDAERELTEIEWHLLRDLLQHAVADLTYAFQSVGQIGVMVKTVQYNPQFVQATAASEPVIIATFDLGVAGRETTATFMLPAEIVMAALHSGDQTDSRSAEALLEHAIATGRLADQVHDVPMDVSVQFTPYTTTPAQIAGLQIGDLVPLRHRADKPLDVVVGDVVLARAALGSNGSRLACLVVTSEEKH</sequence>
<evidence type="ECO:0000256" key="3">
    <source>
        <dbReference type="ARBA" id="ARBA00011049"/>
    </source>
</evidence>
<dbReference type="InterPro" id="IPR028976">
    <property type="entry name" value="CheC-like_sf"/>
</dbReference>
<name>A0A939RVM2_9CELL</name>
<keyword evidence="12" id="KW-0282">Flagellum</keyword>
<keyword evidence="5" id="KW-1003">Cell membrane</keyword>
<evidence type="ECO:0000256" key="1">
    <source>
        <dbReference type="ARBA" id="ARBA00004117"/>
    </source>
</evidence>
<keyword evidence="9" id="KW-0975">Bacterial flagellum</keyword>
<gene>
    <name evidence="12" type="ORF">J4G33_05590</name>
</gene>
<dbReference type="CDD" id="cd17908">
    <property type="entry name" value="FliM"/>
    <property type="match status" value="1"/>
</dbReference>
<evidence type="ECO:0000259" key="11">
    <source>
        <dbReference type="Pfam" id="PF01052"/>
    </source>
</evidence>